<dbReference type="EMBL" id="LT907782">
    <property type="protein sequence ID" value="SNX58825.1"/>
    <property type="molecule type" value="Genomic_DNA"/>
</dbReference>
<dbReference type="Proteomes" id="UP000242498">
    <property type="component" value="Chromosome I"/>
</dbReference>
<dbReference type="AlphaFoldDB" id="A0A285BUQ6"/>
<organism evidence="1 2">
    <name type="scientific">Nitrosomonas ureae</name>
    <dbReference type="NCBI Taxonomy" id="44577"/>
    <lineage>
        <taxon>Bacteria</taxon>
        <taxon>Pseudomonadati</taxon>
        <taxon>Pseudomonadota</taxon>
        <taxon>Betaproteobacteria</taxon>
        <taxon>Nitrosomonadales</taxon>
        <taxon>Nitrosomonadaceae</taxon>
        <taxon>Nitrosomonas</taxon>
    </lineage>
</organism>
<sequence>MANEDSTAYNEATPEQLAEQYPDNCDPFEIWYCIDAPHNKWAVNDENGDAFIEVINHKTAAIISEALKIRHKIIDNHELSIDAEQQKAINHALLIGLDSYGEIERISNEIGVKDLCPGGNRIPDSIRPIHPTGSADTISIFATALRYIQQA</sequence>
<proteinExistence type="predicted"/>
<name>A0A285BUQ6_9PROT</name>
<gene>
    <name evidence="1" type="ORF">SAMN06296273_0291</name>
</gene>
<reference evidence="1 2" key="1">
    <citation type="submission" date="2017-08" db="EMBL/GenBank/DDBJ databases">
        <authorList>
            <person name="de Groot N.N."/>
        </authorList>
    </citation>
    <scope>NUCLEOTIDE SEQUENCE [LARGE SCALE GENOMIC DNA]</scope>
    <source>
        <strain evidence="1 2">Nm15</strain>
    </source>
</reference>
<evidence type="ECO:0000313" key="1">
    <source>
        <dbReference type="EMBL" id="SNX58825.1"/>
    </source>
</evidence>
<protein>
    <submittedName>
        <fullName evidence="1">Uncharacterized protein</fullName>
    </submittedName>
</protein>
<evidence type="ECO:0000313" key="2">
    <source>
        <dbReference type="Proteomes" id="UP000242498"/>
    </source>
</evidence>
<accession>A0A285BUQ6</accession>
<dbReference type="RefSeq" id="WP_096291696.1">
    <property type="nucleotide sequence ID" value="NZ_LT907782.1"/>
</dbReference>
<dbReference type="OrthoDB" id="9926581at2"/>